<dbReference type="EMBL" id="CP001631">
    <property type="protein sequence ID" value="ACU53415.1"/>
    <property type="molecule type" value="Genomic_DNA"/>
</dbReference>
<evidence type="ECO:0000313" key="7">
    <source>
        <dbReference type="EMBL" id="ACU53616.1"/>
    </source>
</evidence>
<dbReference type="EMBL" id="CP001631">
    <property type="protein sequence ID" value="ACU54409.1"/>
    <property type="molecule type" value="Genomic_DNA"/>
</dbReference>
<dbReference type="KEGG" id="afo:Afer_0068"/>
<evidence type="ECO:0000313" key="4">
    <source>
        <dbReference type="EMBL" id="ACU53246.1"/>
    </source>
</evidence>
<keyword evidence="11" id="KW-1185">Reference proteome</keyword>
<dbReference type="InterPro" id="IPR001584">
    <property type="entry name" value="Integrase_cat-core"/>
</dbReference>
<proteinExistence type="predicted"/>
<dbReference type="SUPFAM" id="SSF53098">
    <property type="entry name" value="Ribonuclease H-like"/>
    <property type="match status" value="1"/>
</dbReference>
<dbReference type="KEGG" id="afo:Afer_1486"/>
<dbReference type="Pfam" id="PF13276">
    <property type="entry name" value="HTH_21"/>
    <property type="match status" value="1"/>
</dbReference>
<sequence>MEAEYARFEIKRMARLLEVSRAGYYRWRRTQVAPSRRACARRDLENRVVAVHQASSGTYGARRITAALLAAGVVTSHNTVAAAMARRGIAGISPRRFRPATTHADPKAIYPPDLVARKFDPGRLHALWTSDITYLALAGAMAYLCVVRDEHSRRVLGWSVAERMETTLVLEALGQAVAVRGSHAQGVIWHTDRGSQFSDHRVVAFCARHGITRSMGRTGTCYDHASAESFWSIFKHEFFYRHAFGDLAELRRGIQSYIQFYNHQRSCSKIGYLAPVVFEHLVAEEARVK</sequence>
<dbReference type="KEGG" id="afo:Afer_0691"/>
<evidence type="ECO:0000313" key="3">
    <source>
        <dbReference type="EMBL" id="ACU53039.1"/>
    </source>
</evidence>
<dbReference type="EMBL" id="CP001631">
    <property type="protein sequence ID" value="ACU53616.1"/>
    <property type="molecule type" value="Genomic_DNA"/>
</dbReference>
<dbReference type="InterPro" id="IPR036397">
    <property type="entry name" value="RNaseH_sf"/>
</dbReference>
<evidence type="ECO:0000256" key="1">
    <source>
        <dbReference type="ARBA" id="ARBA00002286"/>
    </source>
</evidence>
<evidence type="ECO:0000313" key="11">
    <source>
        <dbReference type="Proteomes" id="UP000000771"/>
    </source>
</evidence>
<evidence type="ECO:0000313" key="6">
    <source>
        <dbReference type="EMBL" id="ACU53477.1"/>
    </source>
</evidence>
<feature type="domain" description="Integrase catalytic" evidence="2">
    <location>
        <begin position="117"/>
        <end position="283"/>
    </location>
</feature>
<dbReference type="InterPro" id="IPR050900">
    <property type="entry name" value="Transposase_IS3/IS150/IS904"/>
</dbReference>
<evidence type="ECO:0000259" key="2">
    <source>
        <dbReference type="PROSITE" id="PS50994"/>
    </source>
</evidence>
<dbReference type="PANTHER" id="PTHR46889">
    <property type="entry name" value="TRANSPOSASE INSF FOR INSERTION SEQUENCE IS3B-RELATED"/>
    <property type="match status" value="1"/>
</dbReference>
<dbReference type="KEGG" id="afo:Afer_0447"/>
<evidence type="ECO:0000313" key="10">
    <source>
        <dbReference type="EMBL" id="ACU54409.1"/>
    </source>
</evidence>
<dbReference type="EMBL" id="CP001631">
    <property type="protein sequence ID" value="ACU53627.1"/>
    <property type="molecule type" value="Genomic_DNA"/>
</dbReference>
<dbReference type="EMBL" id="CP001631">
    <property type="protein sequence ID" value="ACU53477.1"/>
    <property type="molecule type" value="Genomic_DNA"/>
</dbReference>
<dbReference type="STRING" id="525909.Afer_0068"/>
<name>C7LY08_ACIFD</name>
<dbReference type="KEGG" id="afo:Afer_0662"/>
<dbReference type="GO" id="GO:0003676">
    <property type="term" value="F:nucleic acid binding"/>
    <property type="evidence" value="ECO:0007669"/>
    <property type="project" value="InterPro"/>
</dbReference>
<accession>C7LY08</accession>
<dbReference type="Pfam" id="PF00665">
    <property type="entry name" value="rve"/>
    <property type="match status" value="1"/>
</dbReference>
<dbReference type="EMBL" id="CP001631">
    <property type="protein sequence ID" value="ACU53039.1"/>
    <property type="molecule type" value="Genomic_DNA"/>
</dbReference>
<dbReference type="InterPro" id="IPR048020">
    <property type="entry name" value="Transpos_IS3"/>
</dbReference>
<dbReference type="Gene3D" id="3.30.420.10">
    <property type="entry name" value="Ribonuclease H-like superfamily/Ribonuclease H"/>
    <property type="match status" value="1"/>
</dbReference>
<dbReference type="EMBL" id="CP001631">
    <property type="protein sequence ID" value="ACU53641.1"/>
    <property type="molecule type" value="Genomic_DNA"/>
</dbReference>
<evidence type="ECO:0000313" key="9">
    <source>
        <dbReference type="EMBL" id="ACU53641.1"/>
    </source>
</evidence>
<dbReference type="KEGG" id="afo:Afer_0510"/>
<dbReference type="Proteomes" id="UP000000771">
    <property type="component" value="Chromosome"/>
</dbReference>
<dbReference type="RefSeq" id="WP_012784158.1">
    <property type="nucleotide sequence ID" value="NC_013124.1"/>
</dbReference>
<dbReference type="KEGG" id="afo:Afer_0277"/>
<dbReference type="InterPro" id="IPR025948">
    <property type="entry name" value="HTH-like_dom"/>
</dbReference>
<dbReference type="eggNOG" id="COG2801">
    <property type="taxonomic scope" value="Bacteria"/>
</dbReference>
<dbReference type="HOGENOM" id="CLU_027402_4_2_11"/>
<reference evidence="7" key="2">
    <citation type="submission" date="2009-05" db="EMBL/GenBank/DDBJ databases">
        <title>The complete genome of Acidimicrobium ferrooxidans DSM 10331.</title>
        <authorList>
            <consortium name="US DOE Joint Genome Institute (JGI-PGF)"/>
            <person name="Lucas S."/>
            <person name="Copeland A."/>
            <person name="Lapidus A."/>
            <person name="Glavina del Rio T."/>
            <person name="Dalin E."/>
            <person name="Tice H."/>
            <person name="Bruce D."/>
            <person name="Goodwin L."/>
            <person name="Pitluck S."/>
            <person name="Kyrpides N."/>
            <person name="Mavromatis K."/>
            <person name="Mikhailova N."/>
            <person name="Clum A."/>
            <person name="Larimer F."/>
            <person name="Land M."/>
            <person name="Hauser L."/>
            <person name="Markowitz V."/>
            <person name="Cheng J.-F."/>
            <person name="Hugenholtz P."/>
            <person name="Woyke T."/>
            <person name="Wu D."/>
            <person name="Lang E."/>
            <person name="Spring S."/>
            <person name="Klenk H.-P."/>
            <person name="Eisen J.A."/>
        </authorList>
    </citation>
    <scope>NUCLEOTIDE SEQUENCE</scope>
    <source>
        <strain>DSM 10331</strain>
    </source>
</reference>
<dbReference type="InterPro" id="IPR012337">
    <property type="entry name" value="RNaseH-like_sf"/>
</dbReference>
<dbReference type="EMBL" id="CP001631">
    <property type="protein sequence ID" value="ACU53246.1"/>
    <property type="molecule type" value="Genomic_DNA"/>
</dbReference>
<organism evidence="7 11">
    <name type="scientific">Acidimicrobium ferrooxidans (strain DSM 10331 / JCM 15462 / NBRC 103882 / ICP)</name>
    <dbReference type="NCBI Taxonomy" id="525909"/>
    <lineage>
        <taxon>Bacteria</taxon>
        <taxon>Bacillati</taxon>
        <taxon>Actinomycetota</taxon>
        <taxon>Acidimicrobiia</taxon>
        <taxon>Acidimicrobiales</taxon>
        <taxon>Acidimicrobiaceae</taxon>
        <taxon>Acidimicrobium</taxon>
    </lineage>
</organism>
<evidence type="ECO:0000313" key="8">
    <source>
        <dbReference type="EMBL" id="ACU53627.1"/>
    </source>
</evidence>
<dbReference type="GO" id="GO:0015074">
    <property type="term" value="P:DNA integration"/>
    <property type="evidence" value="ECO:0007669"/>
    <property type="project" value="InterPro"/>
</dbReference>
<dbReference type="AlphaFoldDB" id="C7LY08"/>
<dbReference type="NCBIfam" id="NF033516">
    <property type="entry name" value="transpos_IS3"/>
    <property type="match status" value="1"/>
</dbReference>
<comment type="function">
    <text evidence="1">Involved in the transposition of the insertion sequence.</text>
</comment>
<evidence type="ECO:0000313" key="5">
    <source>
        <dbReference type="EMBL" id="ACU53415.1"/>
    </source>
</evidence>
<dbReference type="KEGG" id="afo:Afer_0673"/>
<gene>
    <name evidence="3" type="ordered locus">Afer_0068</name>
    <name evidence="4" type="ordered locus">Afer_0277</name>
    <name evidence="5" type="ordered locus">Afer_0447</name>
    <name evidence="6" type="ordered locus">Afer_0510</name>
    <name evidence="7" type="ordered locus">Afer_0662</name>
    <name evidence="8" type="ordered locus">Afer_0673</name>
    <name evidence="9" type="ordered locus">Afer_0691</name>
    <name evidence="10" type="ordered locus">Afer_1486</name>
</gene>
<reference evidence="7 11" key="1">
    <citation type="journal article" date="2009" name="Stand. Genomic Sci.">
        <title>Complete genome sequence of Acidimicrobium ferrooxidans type strain (ICP).</title>
        <authorList>
            <person name="Clum A."/>
            <person name="Nolan M."/>
            <person name="Lang E."/>
            <person name="Glavina Del Rio T."/>
            <person name="Tice H."/>
            <person name="Copeland A."/>
            <person name="Cheng J.F."/>
            <person name="Lucas S."/>
            <person name="Chen F."/>
            <person name="Bruce D."/>
            <person name="Goodwin L."/>
            <person name="Pitluck S."/>
            <person name="Ivanova N."/>
            <person name="Mavrommatis K."/>
            <person name="Mikhailova N."/>
            <person name="Pati A."/>
            <person name="Chen A."/>
            <person name="Palaniappan K."/>
            <person name="Goker M."/>
            <person name="Spring S."/>
            <person name="Land M."/>
            <person name="Hauser L."/>
            <person name="Chang Y.J."/>
            <person name="Jeffries C.C."/>
            <person name="Chain P."/>
            <person name="Bristow J."/>
            <person name="Eisen J.A."/>
            <person name="Markowitz V."/>
            <person name="Hugenholtz P."/>
            <person name="Kyrpides N.C."/>
            <person name="Klenk H.P."/>
            <person name="Lapidus A."/>
        </authorList>
    </citation>
    <scope>NUCLEOTIDE SEQUENCE [LARGE SCALE GENOMIC DNA]</scope>
    <source>
        <strain evidence="7">DSM 10331</strain>
        <strain evidence="11">DSM 10331 / JCM 15462 / NBRC 103882 / ICP</strain>
    </source>
</reference>
<protein>
    <submittedName>
        <fullName evidence="7">Integrase catalytic region</fullName>
    </submittedName>
</protein>
<dbReference type="Pfam" id="PF13333">
    <property type="entry name" value="rve_2"/>
    <property type="match status" value="1"/>
</dbReference>
<dbReference type="PROSITE" id="PS50994">
    <property type="entry name" value="INTEGRASE"/>
    <property type="match status" value="1"/>
</dbReference>
<dbReference type="PANTHER" id="PTHR46889:SF5">
    <property type="entry name" value="INTEGRASE PROTEIN"/>
    <property type="match status" value="1"/>
</dbReference>